<name>A0A0L0F8N7_9EUKA</name>
<evidence type="ECO:0000313" key="3">
    <source>
        <dbReference type="Proteomes" id="UP000054560"/>
    </source>
</evidence>
<dbReference type="STRING" id="667725.A0A0L0F8N7"/>
<sequence length="138" mass="15042">ALFATDKPPTTAGGGTVFFVSPTRHQYLRDIELREEGGTGGIVESVRAGMAFQLKQAVSVPVIERCDERITNRVMAAFTSHPNIVVLGSTKAKRLPIFSLMIKHNSRYLHYNFVGALLNDLFGIQCRGGCVCAGPYAQ</sequence>
<dbReference type="SUPFAM" id="SSF53383">
    <property type="entry name" value="PLP-dependent transferases"/>
    <property type="match status" value="1"/>
</dbReference>
<keyword evidence="3" id="KW-1185">Reference proteome</keyword>
<proteinExistence type="predicted"/>
<dbReference type="InterPro" id="IPR015422">
    <property type="entry name" value="PyrdxlP-dep_Trfase_small"/>
</dbReference>
<dbReference type="InterPro" id="IPR015424">
    <property type="entry name" value="PyrdxlP-dep_Trfase"/>
</dbReference>
<reference evidence="2 3" key="1">
    <citation type="submission" date="2011-02" db="EMBL/GenBank/DDBJ databases">
        <title>The Genome Sequence of Sphaeroforma arctica JP610.</title>
        <authorList>
            <consortium name="The Broad Institute Genome Sequencing Platform"/>
            <person name="Russ C."/>
            <person name="Cuomo C."/>
            <person name="Young S.K."/>
            <person name="Zeng Q."/>
            <person name="Gargeya S."/>
            <person name="Alvarado L."/>
            <person name="Berlin A."/>
            <person name="Chapman S.B."/>
            <person name="Chen Z."/>
            <person name="Freedman E."/>
            <person name="Gellesch M."/>
            <person name="Goldberg J."/>
            <person name="Griggs A."/>
            <person name="Gujja S."/>
            <person name="Heilman E."/>
            <person name="Heiman D."/>
            <person name="Howarth C."/>
            <person name="Mehta T."/>
            <person name="Neiman D."/>
            <person name="Pearson M."/>
            <person name="Roberts A."/>
            <person name="Saif S."/>
            <person name="Shea T."/>
            <person name="Shenoy N."/>
            <person name="Sisk P."/>
            <person name="Stolte C."/>
            <person name="Sykes S."/>
            <person name="White J."/>
            <person name="Yandava C."/>
            <person name="Burger G."/>
            <person name="Gray M.W."/>
            <person name="Holland P.W.H."/>
            <person name="King N."/>
            <person name="Lang F.B.F."/>
            <person name="Roger A.J."/>
            <person name="Ruiz-Trillo I."/>
            <person name="Haas B."/>
            <person name="Nusbaum C."/>
            <person name="Birren B."/>
        </authorList>
    </citation>
    <scope>NUCLEOTIDE SEQUENCE [LARGE SCALE GENOMIC DNA]</scope>
    <source>
        <strain evidence="2 3">JP610</strain>
    </source>
</reference>
<dbReference type="Pfam" id="PF00266">
    <property type="entry name" value="Aminotran_5"/>
    <property type="match status" value="1"/>
</dbReference>
<feature type="non-terminal residue" evidence="2">
    <location>
        <position position="1"/>
    </location>
</feature>
<dbReference type="eggNOG" id="KOG2840">
    <property type="taxonomic scope" value="Eukaryota"/>
</dbReference>
<accession>A0A0L0F8N7</accession>
<dbReference type="RefSeq" id="XP_014146390.1">
    <property type="nucleotide sequence ID" value="XM_014290915.1"/>
</dbReference>
<dbReference type="PANTHER" id="PTHR43686">
    <property type="entry name" value="SULFURTRANSFERASE-RELATED"/>
    <property type="match status" value="1"/>
</dbReference>
<dbReference type="GeneID" id="25915459"/>
<feature type="non-terminal residue" evidence="2">
    <location>
        <position position="138"/>
    </location>
</feature>
<dbReference type="Proteomes" id="UP000054560">
    <property type="component" value="Unassembled WGS sequence"/>
</dbReference>
<gene>
    <name evidence="2" type="ORF">SARC_14955</name>
</gene>
<protein>
    <recommendedName>
        <fullName evidence="1">Aminotransferase class V domain-containing protein</fullName>
    </recommendedName>
</protein>
<evidence type="ECO:0000313" key="2">
    <source>
        <dbReference type="EMBL" id="KNC72488.1"/>
    </source>
</evidence>
<dbReference type="EMBL" id="KQ246961">
    <property type="protein sequence ID" value="KNC72488.1"/>
    <property type="molecule type" value="Genomic_DNA"/>
</dbReference>
<dbReference type="Gene3D" id="3.90.1150.10">
    <property type="entry name" value="Aspartate Aminotransferase, domain 1"/>
    <property type="match status" value="1"/>
</dbReference>
<dbReference type="OrthoDB" id="420046at2759"/>
<dbReference type="InterPro" id="IPR000192">
    <property type="entry name" value="Aminotrans_V_dom"/>
</dbReference>
<evidence type="ECO:0000259" key="1">
    <source>
        <dbReference type="Pfam" id="PF00266"/>
    </source>
</evidence>
<dbReference type="AlphaFoldDB" id="A0A0L0F8N7"/>
<dbReference type="PANTHER" id="PTHR43686:SF1">
    <property type="entry name" value="AMINOTRAN_5 DOMAIN-CONTAINING PROTEIN"/>
    <property type="match status" value="1"/>
</dbReference>
<organism evidence="2 3">
    <name type="scientific">Sphaeroforma arctica JP610</name>
    <dbReference type="NCBI Taxonomy" id="667725"/>
    <lineage>
        <taxon>Eukaryota</taxon>
        <taxon>Ichthyosporea</taxon>
        <taxon>Ichthyophonida</taxon>
        <taxon>Sphaeroforma</taxon>
    </lineage>
</organism>
<feature type="domain" description="Aminotransferase class V" evidence="1">
    <location>
        <begin position="8"/>
        <end position="136"/>
    </location>
</feature>